<dbReference type="Gene3D" id="2.130.10.130">
    <property type="entry name" value="Integrin alpha, N-terminal"/>
    <property type="match status" value="1"/>
</dbReference>
<dbReference type="RefSeq" id="WP_377979114.1">
    <property type="nucleotide sequence ID" value="NZ_JBBKXY010000003.1"/>
</dbReference>
<protein>
    <submittedName>
        <fullName evidence="2">VCBS repeat-containing protein</fullName>
    </submittedName>
</protein>
<keyword evidence="1" id="KW-0732">Signal</keyword>
<evidence type="ECO:0000313" key="2">
    <source>
        <dbReference type="EMBL" id="MFD3293873.1"/>
    </source>
</evidence>
<sequence length="489" mass="54969">MRIVAFVFLALLTFACSTKKTGEELAKENCSSCHKFPDPSLLDKKTWNDHVLIEMSYRLGMRNKFELLTKIPEEQFQSAVELNIYPDTPEMSVEDWQSIVDYYTKNAPEKPLPQKARSAISTKPLHFTQETFIYPQVNLGGVTSVKVHPSKAEAWIGMNTNETVVLDSKLHVKSKIRSQSPNVNTAFIQGKTFLLGIGKMYPNDQKLGSLYQLKSDGKLDKLVDSLKRPVDMQLADFNGDGTQDYLICEYGFEAGQLVWVDGKSKERHLLKTQAGSRNVIIKDYSGDGKPDLLVLMAQAREGVSLFINKGMGLFVEKPILQFDAVWGSSFMEVADLNKDGFDDIIISNGDNADYSHSKKAYHGVHVFLNDRKNNFKEAYFYPSYGASKTLARDFDGDGDLDMALISFFAENDKGVNESFLYFQNQGNMTFQVSNLNVPEDAHYIAMDAGDFDKDGDIDLLLGNYQFGKPKPGVKLTPGLQIRLLRNTIR</sequence>
<dbReference type="InterPro" id="IPR013517">
    <property type="entry name" value="FG-GAP"/>
</dbReference>
<keyword evidence="3" id="KW-1185">Reference proteome</keyword>
<evidence type="ECO:0000313" key="3">
    <source>
        <dbReference type="Proteomes" id="UP001598112"/>
    </source>
</evidence>
<dbReference type="PROSITE" id="PS51257">
    <property type="entry name" value="PROKAR_LIPOPROTEIN"/>
    <property type="match status" value="1"/>
</dbReference>
<dbReference type="PANTHER" id="PTHR46580">
    <property type="entry name" value="SENSOR KINASE-RELATED"/>
    <property type="match status" value="1"/>
</dbReference>
<dbReference type="EMBL" id="JBBKXY010000003">
    <property type="protein sequence ID" value="MFD3293873.1"/>
    <property type="molecule type" value="Genomic_DNA"/>
</dbReference>
<accession>A0ABW6DA08</accession>
<proteinExistence type="predicted"/>
<reference evidence="2 3" key="1">
    <citation type="submission" date="2024-03" db="EMBL/GenBank/DDBJ databases">
        <title>Aquirufa genome sequencing.</title>
        <authorList>
            <person name="Pitt A."/>
            <person name="Hahn M.W."/>
        </authorList>
    </citation>
    <scope>NUCLEOTIDE SEQUENCE [LARGE SCALE GENOMIC DNA]</scope>
    <source>
        <strain evidence="2 3">KTFRIE-69F</strain>
    </source>
</reference>
<organism evidence="2 3">
    <name type="scientific">Aquirufa originis</name>
    <dbReference type="NCBI Taxonomy" id="3096514"/>
    <lineage>
        <taxon>Bacteria</taxon>
        <taxon>Pseudomonadati</taxon>
        <taxon>Bacteroidota</taxon>
        <taxon>Cytophagia</taxon>
        <taxon>Cytophagales</taxon>
        <taxon>Flectobacillaceae</taxon>
        <taxon>Aquirufa</taxon>
    </lineage>
</organism>
<dbReference type="Proteomes" id="UP001598112">
    <property type="component" value="Unassembled WGS sequence"/>
</dbReference>
<dbReference type="PANTHER" id="PTHR46580:SF4">
    <property type="entry name" value="ATP_GTP-BINDING PROTEIN"/>
    <property type="match status" value="1"/>
</dbReference>
<gene>
    <name evidence="2" type="ORF">SKC35_09265</name>
</gene>
<name>A0ABW6DA08_9BACT</name>
<dbReference type="SUPFAM" id="SSF69318">
    <property type="entry name" value="Integrin alpha N-terminal domain"/>
    <property type="match status" value="1"/>
</dbReference>
<dbReference type="Pfam" id="PF13517">
    <property type="entry name" value="FG-GAP_3"/>
    <property type="match status" value="2"/>
</dbReference>
<comment type="caution">
    <text evidence="2">The sequence shown here is derived from an EMBL/GenBank/DDBJ whole genome shotgun (WGS) entry which is preliminary data.</text>
</comment>
<dbReference type="InterPro" id="IPR028994">
    <property type="entry name" value="Integrin_alpha_N"/>
</dbReference>
<evidence type="ECO:0000256" key="1">
    <source>
        <dbReference type="ARBA" id="ARBA00022729"/>
    </source>
</evidence>